<evidence type="ECO:0000313" key="2">
    <source>
        <dbReference type="EMBL" id="KAB8303159.1"/>
    </source>
</evidence>
<dbReference type="OrthoDB" id="3536091at2759"/>
<protein>
    <submittedName>
        <fullName evidence="2">Uncharacterized protein</fullName>
    </submittedName>
</protein>
<proteinExistence type="predicted"/>
<keyword evidence="3" id="KW-1185">Reference proteome</keyword>
<feature type="compositionally biased region" description="Acidic residues" evidence="1">
    <location>
        <begin position="187"/>
        <end position="214"/>
    </location>
</feature>
<sequence>MSTEQSYYWFDVLKETLYHGFHELGGDGFKYGQFKKFVTEEKSAMKILEDLQAIDSNDIEAQLLLPQEMKTIEDCFKHCQDMIIKHGGGSINEIPAGEDYEKLWEGFQCLNEMFANDAFERKKCVECLHRQVEYEFADGMLKTMKATDTIQKMRPRLWDPAFNRDFAIARENKLAIEQAEKRRREDEEIEAFQEEIFRDEDNETSDDAKEETEDANANSDVESSEDNQAEVQTKKETGKGIGNNGMAADVSEKLESLTLNSRKE</sequence>
<feature type="compositionally biased region" description="Basic and acidic residues" evidence="1">
    <location>
        <begin position="250"/>
        <end position="264"/>
    </location>
</feature>
<evidence type="ECO:0000313" key="3">
    <source>
        <dbReference type="Proteomes" id="UP000326757"/>
    </source>
</evidence>
<name>A0A5N6KIT9_MONLA</name>
<dbReference type="Proteomes" id="UP000326757">
    <property type="component" value="Unassembled WGS sequence"/>
</dbReference>
<dbReference type="EMBL" id="VIGI01000002">
    <property type="protein sequence ID" value="KAB8303159.1"/>
    <property type="molecule type" value="Genomic_DNA"/>
</dbReference>
<feature type="region of interest" description="Disordered" evidence="1">
    <location>
        <begin position="180"/>
        <end position="264"/>
    </location>
</feature>
<comment type="caution">
    <text evidence="2">The sequence shown here is derived from an EMBL/GenBank/DDBJ whole genome shotgun (WGS) entry which is preliminary data.</text>
</comment>
<organism evidence="2 3">
    <name type="scientific">Monilinia laxa</name>
    <name type="common">Brown rot fungus</name>
    <name type="synonym">Sclerotinia laxa</name>
    <dbReference type="NCBI Taxonomy" id="61186"/>
    <lineage>
        <taxon>Eukaryota</taxon>
        <taxon>Fungi</taxon>
        <taxon>Dikarya</taxon>
        <taxon>Ascomycota</taxon>
        <taxon>Pezizomycotina</taxon>
        <taxon>Leotiomycetes</taxon>
        <taxon>Helotiales</taxon>
        <taxon>Sclerotiniaceae</taxon>
        <taxon>Monilinia</taxon>
    </lineage>
</organism>
<gene>
    <name evidence="2" type="ORF">EYC80_004607</name>
</gene>
<reference evidence="2 3" key="1">
    <citation type="submission" date="2019-06" db="EMBL/GenBank/DDBJ databases">
        <title>Genome Sequence of the Brown Rot Fungal Pathogen Monilinia laxa.</title>
        <authorList>
            <person name="De Miccolis Angelini R.M."/>
            <person name="Landi L."/>
            <person name="Abate D."/>
            <person name="Pollastro S."/>
            <person name="Romanazzi G."/>
            <person name="Faretra F."/>
        </authorList>
    </citation>
    <scope>NUCLEOTIDE SEQUENCE [LARGE SCALE GENOMIC DNA]</scope>
    <source>
        <strain evidence="2 3">Mlax316</strain>
    </source>
</reference>
<dbReference type="AlphaFoldDB" id="A0A5N6KIT9"/>
<accession>A0A5N6KIT9</accession>
<evidence type="ECO:0000256" key="1">
    <source>
        <dbReference type="SAM" id="MobiDB-lite"/>
    </source>
</evidence>